<evidence type="ECO:0000313" key="2">
    <source>
        <dbReference type="Proteomes" id="UP000633365"/>
    </source>
</evidence>
<comment type="caution">
    <text evidence="1">The sequence shown here is derived from an EMBL/GenBank/DDBJ whole genome shotgun (WGS) entry which is preliminary data.</text>
</comment>
<evidence type="ECO:0000313" key="1">
    <source>
        <dbReference type="EMBL" id="MBK6087871.1"/>
    </source>
</evidence>
<gene>
    <name evidence="1" type="ORF">JKK62_04265</name>
</gene>
<sequence>MNKENYVPRMRTIEKAYREILNSDPQSCITMRGLRRIIDEQRINSVKIGTKTWLNLDELFAYFSNLCYNKGDESYDLFSSLQEVKK</sequence>
<proteinExistence type="predicted"/>
<dbReference type="RefSeq" id="WP_186833357.1">
    <property type="nucleotide sequence ID" value="NZ_JAEQMG010000041.1"/>
</dbReference>
<organism evidence="1 2">
    <name type="scientific">Ruminococcus difficilis</name>
    <dbReference type="NCBI Taxonomy" id="2763069"/>
    <lineage>
        <taxon>Bacteria</taxon>
        <taxon>Bacillati</taxon>
        <taxon>Bacillota</taxon>
        <taxon>Clostridia</taxon>
        <taxon>Eubacteriales</taxon>
        <taxon>Oscillospiraceae</taxon>
        <taxon>Ruminococcus</taxon>
    </lineage>
</organism>
<name>A0A934TYB3_9FIRM</name>
<accession>A0A934TYB3</accession>
<keyword evidence="2" id="KW-1185">Reference proteome</keyword>
<dbReference type="AlphaFoldDB" id="A0A934TYB3"/>
<protein>
    <submittedName>
        <fullName evidence="1">Uncharacterized protein</fullName>
    </submittedName>
</protein>
<reference evidence="1" key="1">
    <citation type="submission" date="2021-01" db="EMBL/GenBank/DDBJ databases">
        <title>Genome public.</title>
        <authorList>
            <person name="Liu C."/>
            <person name="Sun Q."/>
        </authorList>
    </citation>
    <scope>NUCLEOTIDE SEQUENCE</scope>
    <source>
        <strain evidence="1">M6</strain>
    </source>
</reference>
<dbReference type="Proteomes" id="UP000633365">
    <property type="component" value="Unassembled WGS sequence"/>
</dbReference>
<dbReference type="EMBL" id="JAEQMG010000041">
    <property type="protein sequence ID" value="MBK6087871.1"/>
    <property type="molecule type" value="Genomic_DNA"/>
</dbReference>